<dbReference type="Proteomes" id="UP001295423">
    <property type="component" value="Unassembled WGS sequence"/>
</dbReference>
<comment type="caution">
    <text evidence="1">The sequence shown here is derived from an EMBL/GenBank/DDBJ whole genome shotgun (WGS) entry which is preliminary data.</text>
</comment>
<organism evidence="1 2">
    <name type="scientific">Cylindrotheca closterium</name>
    <dbReference type="NCBI Taxonomy" id="2856"/>
    <lineage>
        <taxon>Eukaryota</taxon>
        <taxon>Sar</taxon>
        <taxon>Stramenopiles</taxon>
        <taxon>Ochrophyta</taxon>
        <taxon>Bacillariophyta</taxon>
        <taxon>Bacillariophyceae</taxon>
        <taxon>Bacillariophycidae</taxon>
        <taxon>Bacillariales</taxon>
        <taxon>Bacillariaceae</taxon>
        <taxon>Cylindrotheca</taxon>
    </lineage>
</organism>
<proteinExistence type="predicted"/>
<name>A0AAD2G4Z9_9STRA</name>
<evidence type="ECO:0000313" key="1">
    <source>
        <dbReference type="EMBL" id="CAJ1962975.1"/>
    </source>
</evidence>
<dbReference type="AlphaFoldDB" id="A0AAD2G4Z9"/>
<evidence type="ECO:0000313" key="2">
    <source>
        <dbReference type="Proteomes" id="UP001295423"/>
    </source>
</evidence>
<keyword evidence="2" id="KW-1185">Reference proteome</keyword>
<accession>A0AAD2G4Z9</accession>
<reference evidence="1" key="1">
    <citation type="submission" date="2023-08" db="EMBL/GenBank/DDBJ databases">
        <authorList>
            <person name="Audoor S."/>
            <person name="Bilcke G."/>
        </authorList>
    </citation>
    <scope>NUCLEOTIDE SEQUENCE</scope>
</reference>
<protein>
    <submittedName>
        <fullName evidence="1">Uncharacterized protein</fullName>
    </submittedName>
</protein>
<sequence>MTPIVDRHLEEHCRVPTRLSVSNDYSKGDDSLKRRSFLLSCATLCATLSSSASTAVAAADVRAPFIELLLPATRVKLYIDQAVELCKSLKANESASEASSLIPLKDLLENEPAFMTEKEQKLSKRYLEIKTTAAWQDARRKEREARGAEMGIDYTTPYDQVNTAIQQWGDNTQFRILRSRQRKLEKSSTIRTALNAYTNNLVFGDAYQLNVQGEEKKALVRNDALPNVNAVVVSDLDLRDLYRNQVLQNMDDARAEIEYQLKSSDFNVDEVLTCLRQAQSSCQDWFNLIPKGDVEEALKLVMEER</sequence>
<dbReference type="EMBL" id="CAKOGP040002125">
    <property type="protein sequence ID" value="CAJ1962975.1"/>
    <property type="molecule type" value="Genomic_DNA"/>
</dbReference>
<gene>
    <name evidence="1" type="ORF">CYCCA115_LOCUS19948</name>
</gene>